<organism evidence="3 4">
    <name type="scientific">Rhizodiscina lignyota</name>
    <dbReference type="NCBI Taxonomy" id="1504668"/>
    <lineage>
        <taxon>Eukaryota</taxon>
        <taxon>Fungi</taxon>
        <taxon>Dikarya</taxon>
        <taxon>Ascomycota</taxon>
        <taxon>Pezizomycotina</taxon>
        <taxon>Dothideomycetes</taxon>
        <taxon>Pleosporomycetidae</taxon>
        <taxon>Aulographales</taxon>
        <taxon>Rhizodiscinaceae</taxon>
        <taxon>Rhizodiscina</taxon>
    </lineage>
</organism>
<dbReference type="PANTHER" id="PTHR28219:SF1">
    <property type="entry name" value="UPF0642 PROTEIN YBL028C"/>
    <property type="match status" value="1"/>
</dbReference>
<dbReference type="EMBL" id="ML978136">
    <property type="protein sequence ID" value="KAF2093967.1"/>
    <property type="molecule type" value="Genomic_DNA"/>
</dbReference>
<accession>A0A9P4I6B1</accession>
<feature type="compositionally biased region" description="Polar residues" evidence="1">
    <location>
        <begin position="93"/>
        <end position="113"/>
    </location>
</feature>
<feature type="domain" description="DUF2423" evidence="2">
    <location>
        <begin position="1"/>
        <end position="44"/>
    </location>
</feature>
<evidence type="ECO:0000313" key="4">
    <source>
        <dbReference type="Proteomes" id="UP000799772"/>
    </source>
</evidence>
<gene>
    <name evidence="3" type="ORF">NA57DRAFT_80972</name>
</gene>
<dbReference type="Proteomes" id="UP000799772">
    <property type="component" value="Unassembled WGS sequence"/>
</dbReference>
<sequence>MAKSARASTNKAKRSRLRAAVFGPVESARTQRLSERLQDLAAKPKPERPEMEVDKANGQLKSQPTSPSKFDALADPEKAASNDPTDSHDEPASGNTEGGSQASAGTPHSTASRASEAMAPKTKSEINKELSGRFIFMLGLSRDVAFAEGGEGLGFKFDVLKDALPSTFRVNPEHFGDAY</sequence>
<name>A0A9P4I6B1_9PEZI</name>
<dbReference type="GO" id="GO:0030687">
    <property type="term" value="C:preribosome, large subunit precursor"/>
    <property type="evidence" value="ECO:0007669"/>
    <property type="project" value="TreeGrafter"/>
</dbReference>
<proteinExistence type="predicted"/>
<reference evidence="3" key="1">
    <citation type="journal article" date="2020" name="Stud. Mycol.">
        <title>101 Dothideomycetes genomes: a test case for predicting lifestyles and emergence of pathogens.</title>
        <authorList>
            <person name="Haridas S."/>
            <person name="Albert R."/>
            <person name="Binder M."/>
            <person name="Bloem J."/>
            <person name="Labutti K."/>
            <person name="Salamov A."/>
            <person name="Andreopoulos B."/>
            <person name="Baker S."/>
            <person name="Barry K."/>
            <person name="Bills G."/>
            <person name="Bluhm B."/>
            <person name="Cannon C."/>
            <person name="Castanera R."/>
            <person name="Culley D."/>
            <person name="Daum C."/>
            <person name="Ezra D."/>
            <person name="Gonzalez J."/>
            <person name="Henrissat B."/>
            <person name="Kuo A."/>
            <person name="Liang C."/>
            <person name="Lipzen A."/>
            <person name="Lutzoni F."/>
            <person name="Magnuson J."/>
            <person name="Mondo S."/>
            <person name="Nolan M."/>
            <person name="Ohm R."/>
            <person name="Pangilinan J."/>
            <person name="Park H.-J."/>
            <person name="Ramirez L."/>
            <person name="Alfaro M."/>
            <person name="Sun H."/>
            <person name="Tritt A."/>
            <person name="Yoshinaga Y."/>
            <person name="Zwiers L.-H."/>
            <person name="Turgeon B."/>
            <person name="Goodwin S."/>
            <person name="Spatafora J."/>
            <person name="Crous P."/>
            <person name="Grigoriev I."/>
        </authorList>
    </citation>
    <scope>NUCLEOTIDE SEQUENCE</scope>
    <source>
        <strain evidence="3">CBS 133067</strain>
    </source>
</reference>
<evidence type="ECO:0000259" key="2">
    <source>
        <dbReference type="Pfam" id="PF10338"/>
    </source>
</evidence>
<dbReference type="InterPro" id="IPR019434">
    <property type="entry name" value="DUF2423"/>
</dbReference>
<feature type="compositionally biased region" description="Polar residues" evidence="1">
    <location>
        <begin position="59"/>
        <end position="68"/>
    </location>
</feature>
<dbReference type="OrthoDB" id="4087970at2759"/>
<keyword evidence="4" id="KW-1185">Reference proteome</keyword>
<evidence type="ECO:0000256" key="1">
    <source>
        <dbReference type="SAM" id="MobiDB-lite"/>
    </source>
</evidence>
<evidence type="ECO:0000313" key="3">
    <source>
        <dbReference type="EMBL" id="KAF2093967.1"/>
    </source>
</evidence>
<comment type="caution">
    <text evidence="3">The sequence shown here is derived from an EMBL/GenBank/DDBJ whole genome shotgun (WGS) entry which is preliminary data.</text>
</comment>
<feature type="compositionally biased region" description="Basic and acidic residues" evidence="1">
    <location>
        <begin position="75"/>
        <end position="91"/>
    </location>
</feature>
<dbReference type="PANTHER" id="PTHR28219">
    <property type="entry name" value="UPF0642 PROTEIN YBL028C"/>
    <property type="match status" value="1"/>
</dbReference>
<dbReference type="AlphaFoldDB" id="A0A9P4I6B1"/>
<feature type="compositionally biased region" description="Basic and acidic residues" evidence="1">
    <location>
        <begin position="32"/>
        <end position="55"/>
    </location>
</feature>
<dbReference type="Pfam" id="PF10338">
    <property type="entry name" value="YBL028C_N"/>
    <property type="match status" value="1"/>
</dbReference>
<feature type="compositionally biased region" description="Polar residues" evidence="1">
    <location>
        <begin position="1"/>
        <end position="10"/>
    </location>
</feature>
<feature type="region of interest" description="Disordered" evidence="1">
    <location>
        <begin position="1"/>
        <end position="125"/>
    </location>
</feature>
<protein>
    <recommendedName>
        <fullName evidence="2">DUF2423 domain-containing protein</fullName>
    </recommendedName>
</protein>